<sequence>MGRRSHKVKDQYNGGKNNGKGTGSFDPHSLNLPRGWDYYERFKDPFILPFQTHTINIKQSSKGPRVGSTVWDSSIVMSKYFELEVGSKLLKNKRVIELGAGVGLLGITLSLLESDIVLTDQKCMHDILHYNVRHNCSMTKTKVDELWWGDDVSKFHPPYDMIVGSDLMYEDDCVDLLLASLLDLSSFHPKKKQQDLDETFSSITLNDKKQQNDSSDDEDDNNKEKEEDGDDEEEEEEIDGDDLVNENDIQVAEKRADDAEPLYIKSAQLQPADTVIYLGYEHRQMTAESIFMNKVTTYFDVETITTRHLHPGFEHTDIRILRMTRKGVVKKIKKNKDDIL</sequence>
<evidence type="ECO:0000256" key="1">
    <source>
        <dbReference type="SAM" id="MobiDB-lite"/>
    </source>
</evidence>
<dbReference type="AlphaFoldDB" id="D3BFE9"/>
<dbReference type="GO" id="GO:0032991">
    <property type="term" value="C:protein-containing complex"/>
    <property type="evidence" value="ECO:0007669"/>
    <property type="project" value="TreeGrafter"/>
</dbReference>
<proteinExistence type="predicted"/>
<dbReference type="GeneID" id="31362165"/>
<dbReference type="PANTHER" id="PTHR14614">
    <property type="entry name" value="HEPATOCELLULAR CARCINOMA-ASSOCIATED ANTIGEN"/>
    <property type="match status" value="1"/>
</dbReference>
<organism evidence="2 3">
    <name type="scientific">Heterostelium pallidum (strain ATCC 26659 / Pp 5 / PN500)</name>
    <name type="common">Cellular slime mold</name>
    <name type="synonym">Polysphondylium pallidum</name>
    <dbReference type="NCBI Taxonomy" id="670386"/>
    <lineage>
        <taxon>Eukaryota</taxon>
        <taxon>Amoebozoa</taxon>
        <taxon>Evosea</taxon>
        <taxon>Eumycetozoa</taxon>
        <taxon>Dictyostelia</taxon>
        <taxon>Acytosteliales</taxon>
        <taxon>Acytosteliaceae</taxon>
        <taxon>Heterostelium</taxon>
    </lineage>
</organism>
<dbReference type="STRING" id="670386.D3BFE9"/>
<name>D3BFE9_HETP5</name>
<accession>D3BFE9</accession>
<gene>
    <name evidence="2" type="ORF">PPL_06683</name>
</gene>
<evidence type="ECO:0000313" key="3">
    <source>
        <dbReference type="Proteomes" id="UP000001396"/>
    </source>
</evidence>
<dbReference type="InterPro" id="IPR019410">
    <property type="entry name" value="Methyltransf_16"/>
</dbReference>
<dbReference type="Gene3D" id="3.40.50.150">
    <property type="entry name" value="Vaccinia Virus protein VP39"/>
    <property type="match status" value="2"/>
</dbReference>
<comment type="caution">
    <text evidence="2">The sequence shown here is derived from an EMBL/GenBank/DDBJ whole genome shotgun (WGS) entry which is preliminary data.</text>
</comment>
<feature type="region of interest" description="Disordered" evidence="1">
    <location>
        <begin position="1"/>
        <end position="26"/>
    </location>
</feature>
<dbReference type="FunCoup" id="D3BFE9">
    <property type="interactions" value="647"/>
</dbReference>
<dbReference type="Proteomes" id="UP000001396">
    <property type="component" value="Unassembled WGS sequence"/>
</dbReference>
<evidence type="ECO:0000313" key="2">
    <source>
        <dbReference type="EMBL" id="EFA79863.1"/>
    </source>
</evidence>
<feature type="compositionally biased region" description="Acidic residues" evidence="1">
    <location>
        <begin position="214"/>
        <end position="245"/>
    </location>
</feature>
<dbReference type="InParanoid" id="D3BFE9"/>
<dbReference type="GO" id="GO:0005829">
    <property type="term" value="C:cytosol"/>
    <property type="evidence" value="ECO:0007669"/>
    <property type="project" value="TreeGrafter"/>
</dbReference>
<dbReference type="OMA" id="YEDHCID"/>
<protein>
    <submittedName>
        <fullName evidence="2">Uncharacterized protein</fullName>
    </submittedName>
</protein>
<dbReference type="InterPro" id="IPR029063">
    <property type="entry name" value="SAM-dependent_MTases_sf"/>
</dbReference>
<keyword evidence="3" id="KW-1185">Reference proteome</keyword>
<dbReference type="SUPFAM" id="SSF53335">
    <property type="entry name" value="S-adenosyl-L-methionine-dependent methyltransferases"/>
    <property type="match status" value="1"/>
</dbReference>
<dbReference type="RefSeq" id="XP_020431984.1">
    <property type="nucleotide sequence ID" value="XM_020577536.1"/>
</dbReference>
<dbReference type="Pfam" id="PF10294">
    <property type="entry name" value="Methyltransf_16"/>
    <property type="match status" value="1"/>
</dbReference>
<dbReference type="EMBL" id="ADBJ01000031">
    <property type="protein sequence ID" value="EFA79863.1"/>
    <property type="molecule type" value="Genomic_DNA"/>
</dbReference>
<reference evidence="2 3" key="1">
    <citation type="journal article" date="2011" name="Genome Res.">
        <title>Phylogeny-wide analysis of social amoeba genomes highlights ancient origins for complex intercellular communication.</title>
        <authorList>
            <person name="Heidel A.J."/>
            <person name="Lawal H.M."/>
            <person name="Felder M."/>
            <person name="Schilde C."/>
            <person name="Helps N.R."/>
            <person name="Tunggal B."/>
            <person name="Rivero F."/>
            <person name="John U."/>
            <person name="Schleicher M."/>
            <person name="Eichinger L."/>
            <person name="Platzer M."/>
            <person name="Noegel A.A."/>
            <person name="Schaap P."/>
            <person name="Gloeckner G."/>
        </authorList>
    </citation>
    <scope>NUCLEOTIDE SEQUENCE [LARGE SCALE GENOMIC DNA]</scope>
    <source>
        <strain evidence="3">ATCC 26659 / Pp 5 / PN500</strain>
    </source>
</reference>
<feature type="region of interest" description="Disordered" evidence="1">
    <location>
        <begin position="201"/>
        <end position="247"/>
    </location>
</feature>
<dbReference type="PANTHER" id="PTHR14614:SF109">
    <property type="entry name" value="RIBOSOMAL LYSINE N-METHYLTRANSFERASE 5"/>
    <property type="match status" value="1"/>
</dbReference>